<keyword evidence="1" id="KW-0472">Membrane</keyword>
<name>A0A1Z4JGE6_LEPBY</name>
<evidence type="ECO:0000256" key="1">
    <source>
        <dbReference type="SAM" id="Phobius"/>
    </source>
</evidence>
<keyword evidence="3" id="KW-1185">Reference proteome</keyword>
<dbReference type="EMBL" id="AP018203">
    <property type="protein sequence ID" value="BAY55834.1"/>
    <property type="molecule type" value="Genomic_DNA"/>
</dbReference>
<keyword evidence="1" id="KW-0812">Transmembrane</keyword>
<accession>A0A1Z4JGE6</accession>
<keyword evidence="1" id="KW-1133">Transmembrane helix</keyword>
<evidence type="ECO:0000313" key="2">
    <source>
        <dbReference type="EMBL" id="BAY55834.1"/>
    </source>
</evidence>
<proteinExistence type="predicted"/>
<feature type="transmembrane region" description="Helical" evidence="1">
    <location>
        <begin position="37"/>
        <end position="55"/>
    </location>
</feature>
<dbReference type="AlphaFoldDB" id="A0A1Z4JGE6"/>
<evidence type="ECO:0000313" key="3">
    <source>
        <dbReference type="Proteomes" id="UP000217895"/>
    </source>
</evidence>
<protein>
    <submittedName>
        <fullName evidence="2">Uncharacterized protein</fullName>
    </submittedName>
</protein>
<feature type="transmembrane region" description="Helical" evidence="1">
    <location>
        <begin position="7"/>
        <end position="31"/>
    </location>
</feature>
<gene>
    <name evidence="2" type="ORF">NIES2135_26580</name>
</gene>
<sequence length="65" mass="7627">MEDSVSFVLLLLFLVTIVIGQWVVLFASIWFLFHFQFSTGLALLVISLIMSWLHNEYKKDQKHGR</sequence>
<dbReference type="Proteomes" id="UP000217895">
    <property type="component" value="Chromosome"/>
</dbReference>
<reference evidence="2 3" key="1">
    <citation type="submission" date="2017-06" db="EMBL/GenBank/DDBJ databases">
        <title>Genome sequencing of cyanobaciteial culture collection at National Institute for Environmental Studies (NIES).</title>
        <authorList>
            <person name="Hirose Y."/>
            <person name="Shimura Y."/>
            <person name="Fujisawa T."/>
            <person name="Nakamura Y."/>
            <person name="Kawachi M."/>
        </authorList>
    </citation>
    <scope>NUCLEOTIDE SEQUENCE [LARGE SCALE GENOMIC DNA]</scope>
    <source>
        <strain evidence="2 3">NIES-2135</strain>
    </source>
</reference>
<organism evidence="2 3">
    <name type="scientific">Leptolyngbya boryana NIES-2135</name>
    <dbReference type="NCBI Taxonomy" id="1973484"/>
    <lineage>
        <taxon>Bacteria</taxon>
        <taxon>Bacillati</taxon>
        <taxon>Cyanobacteriota</taxon>
        <taxon>Cyanophyceae</taxon>
        <taxon>Leptolyngbyales</taxon>
        <taxon>Leptolyngbyaceae</taxon>
        <taxon>Leptolyngbya group</taxon>
        <taxon>Leptolyngbya</taxon>
    </lineage>
</organism>